<evidence type="ECO:0000313" key="3">
    <source>
        <dbReference type="Proteomes" id="UP000652231"/>
    </source>
</evidence>
<keyword evidence="1" id="KW-0472">Membrane</keyword>
<feature type="transmembrane region" description="Helical" evidence="1">
    <location>
        <begin position="504"/>
        <end position="522"/>
    </location>
</feature>
<feature type="transmembrane region" description="Helical" evidence="1">
    <location>
        <begin position="415"/>
        <end position="435"/>
    </location>
</feature>
<dbReference type="RefSeq" id="WP_188442598.1">
    <property type="nucleotide sequence ID" value="NZ_BMGK01000009.1"/>
</dbReference>
<reference evidence="2" key="1">
    <citation type="journal article" date="2014" name="Int. J. Syst. Evol. Microbiol.">
        <title>Complete genome sequence of Corynebacterium casei LMG S-19264T (=DSM 44701T), isolated from a smear-ripened cheese.</title>
        <authorList>
            <consortium name="US DOE Joint Genome Institute (JGI-PGF)"/>
            <person name="Walter F."/>
            <person name="Albersmeier A."/>
            <person name="Kalinowski J."/>
            <person name="Ruckert C."/>
        </authorList>
    </citation>
    <scope>NUCLEOTIDE SEQUENCE</scope>
    <source>
        <strain evidence="2">CGMCC 1.12924</strain>
    </source>
</reference>
<dbReference type="InterPro" id="IPR018580">
    <property type="entry name" value="Uncharacterised_YfhO"/>
</dbReference>
<evidence type="ECO:0000256" key="1">
    <source>
        <dbReference type="SAM" id="Phobius"/>
    </source>
</evidence>
<keyword evidence="3" id="KW-1185">Reference proteome</keyword>
<comment type="caution">
    <text evidence="2">The sequence shown here is derived from an EMBL/GenBank/DDBJ whole genome shotgun (WGS) entry which is preliminary data.</text>
</comment>
<accession>A0A8J2VBE7</accession>
<feature type="transmembrane region" description="Helical" evidence="1">
    <location>
        <begin position="223"/>
        <end position="243"/>
    </location>
</feature>
<feature type="transmembrane region" description="Helical" evidence="1">
    <location>
        <begin position="529"/>
        <end position="546"/>
    </location>
</feature>
<dbReference type="AlphaFoldDB" id="A0A8J2VBE7"/>
<feature type="transmembrane region" description="Helical" evidence="1">
    <location>
        <begin position="789"/>
        <end position="809"/>
    </location>
</feature>
<feature type="transmembrane region" description="Helical" evidence="1">
    <location>
        <begin position="12"/>
        <end position="30"/>
    </location>
</feature>
<keyword evidence="1" id="KW-1133">Transmembrane helix</keyword>
<reference evidence="2" key="2">
    <citation type="submission" date="2020-09" db="EMBL/GenBank/DDBJ databases">
        <authorList>
            <person name="Sun Q."/>
            <person name="Zhou Y."/>
        </authorList>
    </citation>
    <scope>NUCLEOTIDE SEQUENCE</scope>
    <source>
        <strain evidence="2">CGMCC 1.12924</strain>
    </source>
</reference>
<gene>
    <name evidence="2" type="ORF">GCM10011312_22600</name>
</gene>
<sequence length="813" mass="91624">MKDFTQKYLPHLIVLALFIIVSLFYFSPVMQGKQILQSDIVQYTGMAKQHNDYRAETGEESYWTNSAFGGMPTYQLGAQYPHNYIKNIDRTLRFLPRPADYIFLYFIGFYILLLVLKVDYKLAALGALGFGFSTYLIIILGVGHNAKAHAIAYMPMVLAGIFLAFRKKYLLGFILFTLAMALEISANHFQMTYYLLLLVLVIGVIYLVDAFKKKELSHFFKAVGIMVAGVIIAIGLNATNILATQEYAAESTRGTSELTITPEGAPKDNTQGLSKEYITEYSYGILETFNLFIPRFMGGGNVEDVGTDSATYDYLMKRGLSPAQANDFVTAVPTYWGQQPIVAAPAYIGAVILFLALLAIFLLRGKHKRWLIAGSVMALLLSWGDNFENLTNLDLTGFLIDYFPLYNKFRAVSSIQVIIELCMPILAVLGLHKLLSSDIEQEEKLNALKYSGGILGALCLLFLLFKNSLFNFSGANDGYYIQAYGQEFMDVIKEDRKAIFVEDTLRSLGLVIAATVTLYLFLSNKLKRNALVFILGVLILFDLVSVDKRYVNNDNFVSARQMNTPFQETQADAEISKDETHFRVYDLSTNPFGSGRASYFHNALGGYHAAKPRRIQDLYDFYLEKGSLEVFNMFNVKYLLERDEEGRVLFSENYDANGNAWFVDSIVMVDNADEEILSIAETNTKQKAIVHKEFSELLPINNVEVDSVASIDLIEVRPDYLYYETENPQQGIAVFSEVYYPHGWNAYVNGKPQEHFRANYALRAMVVPAGYNKIEFKFEPEVVDTGSKISLGSSILFLILLIGAVFVSFRKKK</sequence>
<organism evidence="2 3">
    <name type="scientific">Planktosalinus lacus</name>
    <dbReference type="NCBI Taxonomy" id="1526573"/>
    <lineage>
        <taxon>Bacteria</taxon>
        <taxon>Pseudomonadati</taxon>
        <taxon>Bacteroidota</taxon>
        <taxon>Flavobacteriia</taxon>
        <taxon>Flavobacteriales</taxon>
        <taxon>Flavobacteriaceae</taxon>
        <taxon>Planktosalinus</taxon>
    </lineage>
</organism>
<dbReference type="PANTHER" id="PTHR38454:SF1">
    <property type="entry name" value="INTEGRAL MEMBRANE PROTEIN"/>
    <property type="match status" value="1"/>
</dbReference>
<feature type="transmembrane region" description="Helical" evidence="1">
    <location>
        <begin position="447"/>
        <end position="465"/>
    </location>
</feature>
<feature type="transmembrane region" description="Helical" evidence="1">
    <location>
        <begin position="341"/>
        <end position="363"/>
    </location>
</feature>
<keyword evidence="1" id="KW-0812">Transmembrane</keyword>
<feature type="transmembrane region" description="Helical" evidence="1">
    <location>
        <begin position="370"/>
        <end position="387"/>
    </location>
</feature>
<proteinExistence type="predicted"/>
<evidence type="ECO:0000313" key="2">
    <source>
        <dbReference type="EMBL" id="GGD98572.1"/>
    </source>
</evidence>
<name>A0A8J2VBE7_9FLAO</name>
<dbReference type="Proteomes" id="UP000652231">
    <property type="component" value="Unassembled WGS sequence"/>
</dbReference>
<protein>
    <submittedName>
        <fullName evidence="2">Membrane protein</fullName>
    </submittedName>
</protein>
<dbReference type="PANTHER" id="PTHR38454">
    <property type="entry name" value="INTEGRAL MEMBRANE PROTEIN-RELATED"/>
    <property type="match status" value="1"/>
</dbReference>
<feature type="transmembrane region" description="Helical" evidence="1">
    <location>
        <begin position="99"/>
        <end position="116"/>
    </location>
</feature>
<feature type="transmembrane region" description="Helical" evidence="1">
    <location>
        <begin position="192"/>
        <end position="211"/>
    </location>
</feature>
<dbReference type="EMBL" id="BMGK01000009">
    <property type="protein sequence ID" value="GGD98572.1"/>
    <property type="molecule type" value="Genomic_DNA"/>
</dbReference>
<feature type="transmembrane region" description="Helical" evidence="1">
    <location>
        <begin position="123"/>
        <end position="142"/>
    </location>
</feature>